<dbReference type="SMART" id="SM00530">
    <property type="entry name" value="HTH_XRE"/>
    <property type="match status" value="1"/>
</dbReference>
<protein>
    <recommendedName>
        <fullName evidence="1">HTH cro/C1-type domain-containing protein</fullName>
    </recommendedName>
</protein>
<dbReference type="CDD" id="cd00093">
    <property type="entry name" value="HTH_XRE"/>
    <property type="match status" value="1"/>
</dbReference>
<dbReference type="Gene3D" id="1.10.260.40">
    <property type="entry name" value="lambda repressor-like DNA-binding domains"/>
    <property type="match status" value="1"/>
</dbReference>
<evidence type="ECO:0000313" key="2">
    <source>
        <dbReference type="EMBL" id="ODM12304.1"/>
    </source>
</evidence>
<dbReference type="InterPro" id="IPR010982">
    <property type="entry name" value="Lambda_DNA-bd_dom_sf"/>
</dbReference>
<sequence>MEYSVIINMPIKYNFKQGKMRMKYMVDLNILKSEMERRGIRSVEELSERSRINKRELLLVLNGKQLPAMDIMVELASALELSPEKAKEIFFA</sequence>
<dbReference type="PROSITE" id="PS50943">
    <property type="entry name" value="HTH_CROC1"/>
    <property type="match status" value="1"/>
</dbReference>
<dbReference type="EMBL" id="MCGI01000001">
    <property type="protein sequence ID" value="ODM12304.1"/>
    <property type="molecule type" value="Genomic_DNA"/>
</dbReference>
<gene>
    <name evidence="2" type="ORF">BEH84_00011</name>
</gene>
<feature type="domain" description="HTH cro/C1-type" evidence="1">
    <location>
        <begin position="31"/>
        <end position="86"/>
    </location>
</feature>
<proteinExistence type="predicted"/>
<comment type="caution">
    <text evidence="2">The sequence shown here is derived from an EMBL/GenBank/DDBJ whole genome shotgun (WGS) entry which is preliminary data.</text>
</comment>
<reference evidence="2 3" key="1">
    <citation type="submission" date="2016-07" db="EMBL/GenBank/DDBJ databases">
        <title>Characterization of isolates of Eisenbergiella tayi derived from blood cultures, using whole genome sequencing.</title>
        <authorList>
            <person name="Burdz T."/>
            <person name="Wiebe D."/>
            <person name="Huynh C."/>
            <person name="Bernard K."/>
        </authorList>
    </citation>
    <scope>NUCLEOTIDE SEQUENCE [LARGE SCALE GENOMIC DNA]</scope>
    <source>
        <strain evidence="2 3">NML 120489</strain>
    </source>
</reference>
<evidence type="ECO:0000313" key="3">
    <source>
        <dbReference type="Proteomes" id="UP000095003"/>
    </source>
</evidence>
<dbReference type="SUPFAM" id="SSF47413">
    <property type="entry name" value="lambda repressor-like DNA-binding domains"/>
    <property type="match status" value="1"/>
</dbReference>
<accession>A0A1E3AUI4</accession>
<dbReference type="GO" id="GO:0003677">
    <property type="term" value="F:DNA binding"/>
    <property type="evidence" value="ECO:0007669"/>
    <property type="project" value="InterPro"/>
</dbReference>
<dbReference type="AlphaFoldDB" id="A0A1E3AUI4"/>
<dbReference type="Proteomes" id="UP000095003">
    <property type="component" value="Unassembled WGS sequence"/>
</dbReference>
<evidence type="ECO:0000259" key="1">
    <source>
        <dbReference type="PROSITE" id="PS50943"/>
    </source>
</evidence>
<organism evidence="2 3">
    <name type="scientific">Eisenbergiella tayi</name>
    <dbReference type="NCBI Taxonomy" id="1432052"/>
    <lineage>
        <taxon>Bacteria</taxon>
        <taxon>Bacillati</taxon>
        <taxon>Bacillota</taxon>
        <taxon>Clostridia</taxon>
        <taxon>Lachnospirales</taxon>
        <taxon>Lachnospiraceae</taxon>
        <taxon>Eisenbergiella</taxon>
    </lineage>
</organism>
<name>A0A1E3AUI4_9FIRM</name>
<dbReference type="InterPro" id="IPR001387">
    <property type="entry name" value="Cro/C1-type_HTH"/>
</dbReference>